<dbReference type="GO" id="GO:0020037">
    <property type="term" value="F:heme binding"/>
    <property type="evidence" value="ECO:0007669"/>
    <property type="project" value="InterPro"/>
</dbReference>
<dbReference type="InterPro" id="IPR011644">
    <property type="entry name" value="Heme_NO-bd"/>
</dbReference>
<dbReference type="SUPFAM" id="SSF111126">
    <property type="entry name" value="Ligand-binding domain in the NO signalling and Golgi transport"/>
    <property type="match status" value="1"/>
</dbReference>
<sequence length="182" mass="19983">MKGVVFILVEEFVTEQFGSEAWDALLEDAALDGVWTTLGSYPDEQLGRLVEAAALRFDLPAQEVQRLVGQGTFSGLAAQHPELLEHHVSCRTVLLDLNGIIHPEVMKLYPGAEVPWFEVTEQADGLLHLYYRSKRALGPLAEGLVVGAGAYFNERVELLSVTDAGEECQMVIRIEPMSAAES</sequence>
<evidence type="ECO:0000313" key="2">
    <source>
        <dbReference type="EMBL" id="CAB4542421.1"/>
    </source>
</evidence>
<feature type="domain" description="Heme NO-binding" evidence="1">
    <location>
        <begin position="2"/>
        <end position="157"/>
    </location>
</feature>
<dbReference type="EMBL" id="CAFBMG010000026">
    <property type="protein sequence ID" value="CAB4894679.1"/>
    <property type="molecule type" value="Genomic_DNA"/>
</dbReference>
<evidence type="ECO:0000313" key="4">
    <source>
        <dbReference type="EMBL" id="CAB4894679.1"/>
    </source>
</evidence>
<protein>
    <submittedName>
        <fullName evidence="3">Unannotated protein</fullName>
    </submittedName>
</protein>
<evidence type="ECO:0000313" key="3">
    <source>
        <dbReference type="EMBL" id="CAB4733762.1"/>
    </source>
</evidence>
<dbReference type="Gene3D" id="3.90.1520.10">
    <property type="entry name" value="H-NOX domain"/>
    <property type="match status" value="1"/>
</dbReference>
<gene>
    <name evidence="2" type="ORF">UFOPK1358_01102</name>
    <name evidence="3" type="ORF">UFOPK2766_00500</name>
    <name evidence="4" type="ORF">UFOPK3519_00505</name>
</gene>
<reference evidence="3" key="1">
    <citation type="submission" date="2020-05" db="EMBL/GenBank/DDBJ databases">
        <authorList>
            <person name="Chiriac C."/>
            <person name="Salcher M."/>
            <person name="Ghai R."/>
            <person name="Kavagutti S V."/>
        </authorList>
    </citation>
    <scope>NUCLEOTIDE SEQUENCE</scope>
</reference>
<dbReference type="EMBL" id="CAEZSF010000102">
    <property type="protein sequence ID" value="CAB4542421.1"/>
    <property type="molecule type" value="Genomic_DNA"/>
</dbReference>
<proteinExistence type="predicted"/>
<accession>A0A6J6SG29</accession>
<dbReference type="InterPro" id="IPR038158">
    <property type="entry name" value="H-NOX_domain_sf"/>
</dbReference>
<dbReference type="Pfam" id="PF07700">
    <property type="entry name" value="HNOB"/>
    <property type="match status" value="1"/>
</dbReference>
<dbReference type="InterPro" id="IPR024096">
    <property type="entry name" value="NO_sig/Golgi_transp_ligand-bd"/>
</dbReference>
<organism evidence="3">
    <name type="scientific">freshwater metagenome</name>
    <dbReference type="NCBI Taxonomy" id="449393"/>
    <lineage>
        <taxon>unclassified sequences</taxon>
        <taxon>metagenomes</taxon>
        <taxon>ecological metagenomes</taxon>
    </lineage>
</organism>
<dbReference type="EMBL" id="CAEZYU010000015">
    <property type="protein sequence ID" value="CAB4733762.1"/>
    <property type="molecule type" value="Genomic_DNA"/>
</dbReference>
<evidence type="ECO:0000259" key="1">
    <source>
        <dbReference type="Pfam" id="PF07700"/>
    </source>
</evidence>
<name>A0A6J6SG29_9ZZZZ</name>
<dbReference type="AlphaFoldDB" id="A0A6J6SG29"/>